<dbReference type="Proteomes" id="UP000248423">
    <property type="component" value="Unassembled WGS sequence"/>
</dbReference>
<evidence type="ECO:0000313" key="1">
    <source>
        <dbReference type="EMBL" id="PYI02943.1"/>
    </source>
</evidence>
<gene>
    <name evidence="1" type="ORF">BO78DRAFT_432519</name>
</gene>
<reference evidence="1 2" key="1">
    <citation type="submission" date="2018-02" db="EMBL/GenBank/DDBJ databases">
        <title>The genomes of Aspergillus section Nigri reveals drivers in fungal speciation.</title>
        <authorList>
            <consortium name="DOE Joint Genome Institute"/>
            <person name="Vesth T.C."/>
            <person name="Nybo J."/>
            <person name="Theobald S."/>
            <person name="Brandl J."/>
            <person name="Frisvad J.C."/>
            <person name="Nielsen K.F."/>
            <person name="Lyhne E.K."/>
            <person name="Kogle M.E."/>
            <person name="Kuo A."/>
            <person name="Riley R."/>
            <person name="Clum A."/>
            <person name="Nolan M."/>
            <person name="Lipzen A."/>
            <person name="Salamov A."/>
            <person name="Henrissat B."/>
            <person name="Wiebenga A."/>
            <person name="De vries R.P."/>
            <person name="Grigoriev I.V."/>
            <person name="Mortensen U.H."/>
            <person name="Andersen M.R."/>
            <person name="Baker S.E."/>
        </authorList>
    </citation>
    <scope>NUCLEOTIDE SEQUENCE [LARGE SCALE GENOMIC DNA]</scope>
    <source>
        <strain evidence="1 2">CBS 121057</strain>
    </source>
</reference>
<dbReference type="STRING" id="1448318.A0A319FAD6"/>
<keyword evidence="2" id="KW-1185">Reference proteome</keyword>
<sequence length="380" mass="43508">MPSTPTTLPEDVEIWEHAIAEMGLTGQTVHSAELASASKFEYKQFLLLQVLWVSRRTEDLPKMLPNFNEWIMKATTMLKTYKSWDTYCQRFALSDSGEGNFTVARHYQLEVANTKDKTDPLTLTTPIAHRTRSRELGRQLAEMHLETPSKSNKISETLNVEDIRLDDPFDISETPLPETPSPFREITPAPKELENVLYPPTKDEQIVNCALIIFLNALTLPFKLANNWTLHRKVFKAVFDDATFEARTDGYLDDRHGNAQAIIEVKPVTRSKKSNLIQMQESAQMVAWIKSDGEKPDAPKKVRIHVSQDRHEIFLTVAQYDGDYIRYLEDKDHRSESKSFMTMHQFGPWNTLDATHMSYLGPIMLAISLRADAEVGQRKP</sequence>
<evidence type="ECO:0000313" key="2">
    <source>
        <dbReference type="Proteomes" id="UP000248423"/>
    </source>
</evidence>
<accession>A0A319FAD6</accession>
<proteinExistence type="predicted"/>
<protein>
    <submittedName>
        <fullName evidence="1">Uncharacterized protein</fullName>
    </submittedName>
</protein>
<dbReference type="EMBL" id="KZ826387">
    <property type="protein sequence ID" value="PYI02943.1"/>
    <property type="molecule type" value="Genomic_DNA"/>
</dbReference>
<dbReference type="OrthoDB" id="3508621at2759"/>
<dbReference type="VEuPathDB" id="FungiDB:BO78DRAFT_432519"/>
<name>A0A319FAD6_ASPSB</name>
<organism evidence="1 2">
    <name type="scientific">Aspergillus sclerotiicarbonarius (strain CBS 121057 / IBT 28362)</name>
    <dbReference type="NCBI Taxonomy" id="1448318"/>
    <lineage>
        <taxon>Eukaryota</taxon>
        <taxon>Fungi</taxon>
        <taxon>Dikarya</taxon>
        <taxon>Ascomycota</taxon>
        <taxon>Pezizomycotina</taxon>
        <taxon>Eurotiomycetes</taxon>
        <taxon>Eurotiomycetidae</taxon>
        <taxon>Eurotiales</taxon>
        <taxon>Aspergillaceae</taxon>
        <taxon>Aspergillus</taxon>
        <taxon>Aspergillus subgen. Circumdati</taxon>
    </lineage>
</organism>
<dbReference type="AlphaFoldDB" id="A0A319FAD6"/>